<dbReference type="RefSeq" id="WP_216008498.1">
    <property type="nucleotide sequence ID" value="NZ_JAHKPV010000019.1"/>
</dbReference>
<feature type="domain" description="3-hydroxyacyl-CoA dehydrogenase C-terminal" evidence="11">
    <location>
        <begin position="479"/>
        <end position="572"/>
    </location>
</feature>
<comment type="caution">
    <text evidence="13">The sequence shown here is derived from an EMBL/GenBank/DDBJ whole genome shotgun (WGS) entry which is preliminary data.</text>
</comment>
<reference evidence="13 14" key="1">
    <citation type="submission" date="2021-05" db="EMBL/GenBank/DDBJ databases">
        <title>Draft genomes of bacteria isolated from model marine particles.</title>
        <authorList>
            <person name="Datta M.S."/>
            <person name="Schwartzman J.A."/>
            <person name="Enke T.N."/>
            <person name="Saavedra J."/>
            <person name="Cermak N."/>
            <person name="Cordero O.X."/>
        </authorList>
    </citation>
    <scope>NUCLEOTIDE SEQUENCE [LARGE SCALE GENOMIC DNA]</scope>
    <source>
        <strain evidence="13 14">D2M19</strain>
    </source>
</reference>
<evidence type="ECO:0000313" key="14">
    <source>
        <dbReference type="Proteomes" id="UP000753376"/>
    </source>
</evidence>
<proteinExistence type="predicted"/>
<keyword evidence="14" id="KW-1185">Reference proteome</keyword>
<evidence type="ECO:0000259" key="12">
    <source>
        <dbReference type="Pfam" id="PF02737"/>
    </source>
</evidence>
<comment type="pathway">
    <text evidence="2">Lipid metabolism; fatty acid beta-oxidation.</text>
</comment>
<evidence type="ECO:0000256" key="6">
    <source>
        <dbReference type="ARBA" id="ARBA00023098"/>
    </source>
</evidence>
<name>A0ABS6A916_9GAMM</name>
<dbReference type="InterPro" id="IPR006176">
    <property type="entry name" value="3-OHacyl-CoA_DH_NAD-bd"/>
</dbReference>
<evidence type="ECO:0000259" key="11">
    <source>
        <dbReference type="Pfam" id="PF00725"/>
    </source>
</evidence>
<evidence type="ECO:0000256" key="7">
    <source>
        <dbReference type="ARBA" id="ARBA00023140"/>
    </source>
</evidence>
<keyword evidence="8" id="KW-0413">Isomerase</keyword>
<dbReference type="InterPro" id="IPR006108">
    <property type="entry name" value="3HC_DH_C"/>
</dbReference>
<evidence type="ECO:0000256" key="3">
    <source>
        <dbReference type="ARBA" id="ARBA00022832"/>
    </source>
</evidence>
<keyword evidence="5" id="KW-0560">Oxidoreductase</keyword>
<keyword evidence="3" id="KW-0276">Fatty acid metabolism</keyword>
<keyword evidence="4" id="KW-0442">Lipid degradation</keyword>
<dbReference type="Pfam" id="PF00725">
    <property type="entry name" value="3HCDH"/>
    <property type="match status" value="2"/>
</dbReference>
<dbReference type="CDD" id="cd06558">
    <property type="entry name" value="crotonase-like"/>
    <property type="match status" value="1"/>
</dbReference>
<keyword evidence="10" id="KW-0511">Multifunctional enzyme</keyword>
<dbReference type="PANTHER" id="PTHR23309">
    <property type="entry name" value="3-HYDROXYACYL-COA DEHYROGENASE"/>
    <property type="match status" value="1"/>
</dbReference>
<evidence type="ECO:0000256" key="4">
    <source>
        <dbReference type="ARBA" id="ARBA00022963"/>
    </source>
</evidence>
<dbReference type="Pfam" id="PF02737">
    <property type="entry name" value="3HCDH_N"/>
    <property type="match status" value="1"/>
</dbReference>
<keyword evidence="9" id="KW-0456">Lyase</keyword>
<evidence type="ECO:0000256" key="8">
    <source>
        <dbReference type="ARBA" id="ARBA00023235"/>
    </source>
</evidence>
<evidence type="ECO:0000256" key="9">
    <source>
        <dbReference type="ARBA" id="ARBA00023239"/>
    </source>
</evidence>
<gene>
    <name evidence="13" type="ORF">KO508_11785</name>
</gene>
<organism evidence="13 14">
    <name type="scientific">Marinobacter salexigens</name>
    <dbReference type="NCBI Taxonomy" id="1925763"/>
    <lineage>
        <taxon>Bacteria</taxon>
        <taxon>Pseudomonadati</taxon>
        <taxon>Pseudomonadota</taxon>
        <taxon>Gammaproteobacteria</taxon>
        <taxon>Pseudomonadales</taxon>
        <taxon>Marinobacteraceae</taxon>
        <taxon>Marinobacter</taxon>
    </lineage>
</organism>
<sequence length="702" mass="76579">MTQKVEYTAYGQIAVIKLNNPPVNALDHETRLNLQQAYHQALQDDAVKAIVLGSTGKLFCGGADIREFGTKIAWAAPSLPDLCNELEASSKPLIVAINGTAVGGGLEIALSCDYRVSTRDAKLGLPEVNIGLIPGAGGTQRLPRLANVKLSVEMITSGGPITATKAHEAGLVDQIAEDGLLEAAINFAHQVLKQEAPLRTCAEIDVETTGLPQGFFSEFRASIARKTRGFLAPEYCIQAVEAACELPLEKGLEKERELFNQCLESSEARAQQHLFFAERNATKVPDVDPATSPRTVNKVAIIGAGTMGGGIAMNFINAGIPVRLLELKEEALQKGLAVIRKNYEISAQKGRLSAEDVEQRMSLISGTLDYSDLADTDLVIEAAFESMEVKRAVFTQLDTYCKSGAILASNTSTLDIDQIASFTSRPRDVIGLHFFSPANVMRLLEIVRGAKTADDVVVTALNIAKKIRKTPVVVGVCFGFVGNRMLEPYAREAHRLVLEGANPAQIDGVLTDFGMAMGPLSMYDLAGIDIGYLVRESRRDAISHDPSYALIGDRLYALGRYGQKTGRGFYIYEGREKHEDPEVLELAKEIADELGIQQREISDQEILERCIYMLINEGADIVEEGIASRSSDCDIVWINGYGFPAWRGGPMQYADEIGPETVLKAIQHYRQSLGSYGDMWFQPSELLKNTVEKGQNFSLINK</sequence>
<protein>
    <submittedName>
        <fullName evidence="13">Enoyl-CoA hydratase/isomerase family protein</fullName>
    </submittedName>
</protein>
<feature type="domain" description="3-hydroxyacyl-CoA dehydrogenase C-terminal" evidence="11">
    <location>
        <begin position="606"/>
        <end position="695"/>
    </location>
</feature>
<feature type="domain" description="3-hydroxyacyl-CoA dehydrogenase NAD binding" evidence="12">
    <location>
        <begin position="298"/>
        <end position="475"/>
    </location>
</feature>
<comment type="subcellular location">
    <subcellularLocation>
        <location evidence="1">Peroxisome</location>
    </subcellularLocation>
</comment>
<evidence type="ECO:0000256" key="10">
    <source>
        <dbReference type="ARBA" id="ARBA00023268"/>
    </source>
</evidence>
<dbReference type="PANTHER" id="PTHR23309:SF51">
    <property type="entry name" value="3-HYDROXYACYL-COA DEHYDROGENASE-RELATED"/>
    <property type="match status" value="1"/>
</dbReference>
<keyword evidence="7" id="KW-0576">Peroxisome</keyword>
<dbReference type="InterPro" id="IPR001753">
    <property type="entry name" value="Enoyl-CoA_hydra/iso"/>
</dbReference>
<evidence type="ECO:0000256" key="2">
    <source>
        <dbReference type="ARBA" id="ARBA00005005"/>
    </source>
</evidence>
<accession>A0ABS6A916</accession>
<dbReference type="EMBL" id="JAHKPV010000019">
    <property type="protein sequence ID" value="MBU2874677.1"/>
    <property type="molecule type" value="Genomic_DNA"/>
</dbReference>
<evidence type="ECO:0000256" key="1">
    <source>
        <dbReference type="ARBA" id="ARBA00004275"/>
    </source>
</evidence>
<evidence type="ECO:0000313" key="13">
    <source>
        <dbReference type="EMBL" id="MBU2874677.1"/>
    </source>
</evidence>
<dbReference type="Pfam" id="PF00378">
    <property type="entry name" value="ECH_1"/>
    <property type="match status" value="1"/>
</dbReference>
<evidence type="ECO:0000256" key="5">
    <source>
        <dbReference type="ARBA" id="ARBA00023002"/>
    </source>
</evidence>
<keyword evidence="6" id="KW-0443">Lipid metabolism</keyword>
<dbReference type="Proteomes" id="UP000753376">
    <property type="component" value="Unassembled WGS sequence"/>
</dbReference>